<sequence>MLDISGTSCGTSCSNNKSEILEMTAGEDRGNNRTNIESMEIADVEVEIDPSEQQGSRRGSAPLIFDHSYTERQSLLHRETKWLGDKARELHRKLAVLKRVQEDIEERTRILREKNLELLERNQQLSSGNRQLRDEVVEACAVRREREEELRFAITHREFSWEESTADRYFEHRGNEEP</sequence>
<dbReference type="AlphaFoldDB" id="A0A1V9XDN7"/>
<evidence type="ECO:0000256" key="1">
    <source>
        <dbReference type="SAM" id="Coils"/>
    </source>
</evidence>
<comment type="caution">
    <text evidence="2">The sequence shown here is derived from an EMBL/GenBank/DDBJ whole genome shotgun (WGS) entry which is preliminary data.</text>
</comment>
<keyword evidence="1" id="KW-0175">Coiled coil</keyword>
<organism evidence="2 3">
    <name type="scientific">Tropilaelaps mercedesae</name>
    <dbReference type="NCBI Taxonomy" id="418985"/>
    <lineage>
        <taxon>Eukaryota</taxon>
        <taxon>Metazoa</taxon>
        <taxon>Ecdysozoa</taxon>
        <taxon>Arthropoda</taxon>
        <taxon>Chelicerata</taxon>
        <taxon>Arachnida</taxon>
        <taxon>Acari</taxon>
        <taxon>Parasitiformes</taxon>
        <taxon>Mesostigmata</taxon>
        <taxon>Gamasina</taxon>
        <taxon>Dermanyssoidea</taxon>
        <taxon>Laelapidae</taxon>
        <taxon>Tropilaelaps</taxon>
    </lineage>
</organism>
<dbReference type="EMBL" id="MNPL01013921">
    <property type="protein sequence ID" value="OQR71665.1"/>
    <property type="molecule type" value="Genomic_DNA"/>
</dbReference>
<dbReference type="Proteomes" id="UP000192247">
    <property type="component" value="Unassembled WGS sequence"/>
</dbReference>
<accession>A0A1V9XDN7</accession>
<evidence type="ECO:0000313" key="3">
    <source>
        <dbReference type="Proteomes" id="UP000192247"/>
    </source>
</evidence>
<evidence type="ECO:0000313" key="2">
    <source>
        <dbReference type="EMBL" id="OQR71665.1"/>
    </source>
</evidence>
<proteinExistence type="predicted"/>
<dbReference type="InParanoid" id="A0A1V9XDN7"/>
<reference evidence="2 3" key="1">
    <citation type="journal article" date="2017" name="Gigascience">
        <title>Draft genome of the honey bee ectoparasitic mite, Tropilaelaps mercedesae, is shaped by the parasitic life history.</title>
        <authorList>
            <person name="Dong X."/>
            <person name="Armstrong S.D."/>
            <person name="Xia D."/>
            <person name="Makepeace B.L."/>
            <person name="Darby A.C."/>
            <person name="Kadowaki T."/>
        </authorList>
    </citation>
    <scope>NUCLEOTIDE SEQUENCE [LARGE SCALE GENOMIC DNA]</scope>
    <source>
        <strain evidence="2">Wuxi-XJTLU</strain>
    </source>
</reference>
<name>A0A1V9XDN7_9ACAR</name>
<keyword evidence="3" id="KW-1185">Reference proteome</keyword>
<gene>
    <name evidence="2" type="ORF">BIW11_10865</name>
</gene>
<feature type="coiled-coil region" evidence="1">
    <location>
        <begin position="87"/>
        <end position="135"/>
    </location>
</feature>
<protein>
    <submittedName>
        <fullName evidence="2">Uncharacterized protein</fullName>
    </submittedName>
</protein>
<dbReference type="OrthoDB" id="10451051at2759"/>